<evidence type="ECO:0000313" key="2">
    <source>
        <dbReference type="EMBL" id="GAA1405045.1"/>
    </source>
</evidence>
<name>A0ABP4J5D0_9ACTN</name>
<keyword evidence="3" id="KW-1185">Reference proteome</keyword>
<dbReference type="Pfam" id="PF00583">
    <property type="entry name" value="Acetyltransf_1"/>
    <property type="match status" value="1"/>
</dbReference>
<protein>
    <submittedName>
        <fullName evidence="2">N-acetyltransferase</fullName>
    </submittedName>
</protein>
<evidence type="ECO:0000259" key="1">
    <source>
        <dbReference type="PROSITE" id="PS51186"/>
    </source>
</evidence>
<gene>
    <name evidence="2" type="ORF">GCM10009639_51630</name>
</gene>
<comment type="caution">
    <text evidence="2">The sequence shown here is derived from an EMBL/GenBank/DDBJ whole genome shotgun (WGS) entry which is preliminary data.</text>
</comment>
<dbReference type="CDD" id="cd04301">
    <property type="entry name" value="NAT_SF"/>
    <property type="match status" value="1"/>
</dbReference>
<dbReference type="Proteomes" id="UP001499863">
    <property type="component" value="Unassembled WGS sequence"/>
</dbReference>
<dbReference type="PROSITE" id="PS51186">
    <property type="entry name" value="GNAT"/>
    <property type="match status" value="1"/>
</dbReference>
<evidence type="ECO:0000313" key="3">
    <source>
        <dbReference type="Proteomes" id="UP001499863"/>
    </source>
</evidence>
<dbReference type="Gene3D" id="3.40.630.30">
    <property type="match status" value="1"/>
</dbReference>
<proteinExistence type="predicted"/>
<accession>A0ABP4J5D0</accession>
<feature type="domain" description="N-acetyltransferase" evidence="1">
    <location>
        <begin position="12"/>
        <end position="161"/>
    </location>
</feature>
<dbReference type="InterPro" id="IPR000182">
    <property type="entry name" value="GNAT_dom"/>
</dbReference>
<dbReference type="EMBL" id="BAAAKJ010000287">
    <property type="protein sequence ID" value="GAA1405045.1"/>
    <property type="molecule type" value="Genomic_DNA"/>
</dbReference>
<organism evidence="2 3">
    <name type="scientific">Kitasatospora putterlickiae</name>
    <dbReference type="NCBI Taxonomy" id="221725"/>
    <lineage>
        <taxon>Bacteria</taxon>
        <taxon>Bacillati</taxon>
        <taxon>Actinomycetota</taxon>
        <taxon>Actinomycetes</taxon>
        <taxon>Kitasatosporales</taxon>
        <taxon>Streptomycetaceae</taxon>
        <taxon>Kitasatospora</taxon>
    </lineage>
</organism>
<reference evidence="3" key="1">
    <citation type="journal article" date="2019" name="Int. J. Syst. Evol. Microbiol.">
        <title>The Global Catalogue of Microorganisms (GCM) 10K type strain sequencing project: providing services to taxonomists for standard genome sequencing and annotation.</title>
        <authorList>
            <consortium name="The Broad Institute Genomics Platform"/>
            <consortium name="The Broad Institute Genome Sequencing Center for Infectious Disease"/>
            <person name="Wu L."/>
            <person name="Ma J."/>
        </authorList>
    </citation>
    <scope>NUCLEOTIDE SEQUENCE [LARGE SCALE GENOMIC DNA]</scope>
    <source>
        <strain evidence="3">JCM 12393</strain>
    </source>
</reference>
<sequence length="181" mass="18838">MSSSSGSSSSTWRTRVEVPADVPAVRELTLAAFGRPAEADILDALRADQGWLDGLSVVVTDAADPAGSPVGHVVLTRAYIGDVPALALGPVSVHPDHQRGGAGSAAVRAVLDAAREQGERYVILLGHPSYYPRFGFGRASAHGITLTIDAPDEAWMALSLDPAHHPLPSGTARWAAAFGIE</sequence>
<dbReference type="SUPFAM" id="SSF55729">
    <property type="entry name" value="Acyl-CoA N-acyltransferases (Nat)"/>
    <property type="match status" value="1"/>
</dbReference>
<dbReference type="RefSeq" id="WP_344340298.1">
    <property type="nucleotide sequence ID" value="NZ_BAAAKJ010000287.1"/>
</dbReference>
<dbReference type="InterPro" id="IPR016181">
    <property type="entry name" value="Acyl_CoA_acyltransferase"/>
</dbReference>